<dbReference type="Pfam" id="PF00400">
    <property type="entry name" value="WD40"/>
    <property type="match status" value="7"/>
</dbReference>
<dbReference type="InterPro" id="IPR015943">
    <property type="entry name" value="WD40/YVTN_repeat-like_dom_sf"/>
</dbReference>
<dbReference type="PRINTS" id="PR00320">
    <property type="entry name" value="GPROTEINBRPT"/>
</dbReference>
<feature type="repeat" description="WD" evidence="3">
    <location>
        <begin position="205"/>
        <end position="246"/>
    </location>
</feature>
<protein>
    <submittedName>
        <fullName evidence="4">Dynein assembly factor with WDR repeat domains 1</fullName>
    </submittedName>
</protein>
<evidence type="ECO:0000256" key="3">
    <source>
        <dbReference type="PROSITE-ProRule" id="PRU00221"/>
    </source>
</evidence>
<comment type="caution">
    <text evidence="4">The sequence shown here is derived from an EMBL/GenBank/DDBJ whole genome shotgun (WGS) entry which is preliminary data.</text>
</comment>
<keyword evidence="1 3" id="KW-0853">WD repeat</keyword>
<dbReference type="EMBL" id="BAAFST010000001">
    <property type="protein sequence ID" value="GAB1285162.1"/>
    <property type="molecule type" value="Genomic_DNA"/>
</dbReference>
<dbReference type="PANTHER" id="PTHR22847:SF744">
    <property type="entry name" value="DYNEIN ASSEMBLY FACTOR WITH WD REPEATS 1"/>
    <property type="match status" value="1"/>
</dbReference>
<dbReference type="PANTHER" id="PTHR22847">
    <property type="entry name" value="WD40 REPEAT PROTEIN"/>
    <property type="match status" value="1"/>
</dbReference>
<dbReference type="SMART" id="SM00320">
    <property type="entry name" value="WD40"/>
    <property type="match status" value="7"/>
</dbReference>
<accession>A0ABQ0EDM2</accession>
<dbReference type="InterPro" id="IPR020472">
    <property type="entry name" value="WD40_PAC1"/>
</dbReference>
<dbReference type="PROSITE" id="PS50294">
    <property type="entry name" value="WD_REPEATS_REGION"/>
    <property type="match status" value="6"/>
</dbReference>
<dbReference type="PROSITE" id="PS00678">
    <property type="entry name" value="WD_REPEATS_1"/>
    <property type="match status" value="3"/>
</dbReference>
<keyword evidence="5" id="KW-1185">Reference proteome</keyword>
<gene>
    <name evidence="4" type="ORF">APTSU1_000039200</name>
</gene>
<organism evidence="4 5">
    <name type="scientific">Apodemus speciosus</name>
    <name type="common">Large Japanese field mouse</name>
    <dbReference type="NCBI Taxonomy" id="105296"/>
    <lineage>
        <taxon>Eukaryota</taxon>
        <taxon>Metazoa</taxon>
        <taxon>Chordata</taxon>
        <taxon>Craniata</taxon>
        <taxon>Vertebrata</taxon>
        <taxon>Euteleostomi</taxon>
        <taxon>Mammalia</taxon>
        <taxon>Eutheria</taxon>
        <taxon>Euarchontoglires</taxon>
        <taxon>Glires</taxon>
        <taxon>Rodentia</taxon>
        <taxon>Myomorpha</taxon>
        <taxon>Muroidea</taxon>
        <taxon>Muridae</taxon>
        <taxon>Murinae</taxon>
        <taxon>Apodemus</taxon>
    </lineage>
</organism>
<dbReference type="InterPro" id="IPR001680">
    <property type="entry name" value="WD40_rpt"/>
</dbReference>
<keyword evidence="2" id="KW-0677">Repeat</keyword>
<evidence type="ECO:0000256" key="1">
    <source>
        <dbReference type="ARBA" id="ARBA00022574"/>
    </source>
</evidence>
<feature type="repeat" description="WD" evidence="3">
    <location>
        <begin position="73"/>
        <end position="114"/>
    </location>
</feature>
<feature type="repeat" description="WD" evidence="3">
    <location>
        <begin position="247"/>
        <end position="288"/>
    </location>
</feature>
<dbReference type="Gene3D" id="2.130.10.10">
    <property type="entry name" value="YVTN repeat-like/Quinoprotein amine dehydrogenase"/>
    <property type="match status" value="2"/>
</dbReference>
<feature type="repeat" description="WD" evidence="3">
    <location>
        <begin position="289"/>
        <end position="330"/>
    </location>
</feature>
<evidence type="ECO:0000256" key="2">
    <source>
        <dbReference type="ARBA" id="ARBA00022737"/>
    </source>
</evidence>
<dbReference type="SUPFAM" id="SSF50978">
    <property type="entry name" value="WD40 repeat-like"/>
    <property type="match status" value="1"/>
</dbReference>
<dbReference type="Proteomes" id="UP001623349">
    <property type="component" value="Unassembled WGS sequence"/>
</dbReference>
<sequence>MLEYEKGGELKTKSIDLLELSPSTDVNTLVGEIQKAEPLITASRTKQVRLLVQRLQEKLRQYCDHNFYLFKVLRAHILPLTNVALNKAGSCFITGSYDRTCKVWDTASGEELHTLEGHRNVVYAIAFNNPYGDKIATGSFDKTCKLWSAETGKCYHTFRGHTAEISVFIIQPSKHSGCYWKYGYDRQIMGHSERREVVTLTRKLPMGHLAEIISLSFDTSGDRIITGSFDHTVVVWDASTGRKVHTLIGHCAEISSALFNWDCSLILTGSMDKTCMLWDATSGKCVATLTGHDDEILDSCFDYTGKLIATASADGTARVYNATTRKCVTKLEGHEGEISKISFNPQGNRLLTGSSDKTARIWDVQTGQCLQVLEGHTDEIFSCAFNYKGNIIITAQQGQFLQDMALTEGLCYGAGLLATVIKNLNLQRTNII</sequence>
<dbReference type="PROSITE" id="PS50082">
    <property type="entry name" value="WD_REPEATS_2"/>
    <property type="match status" value="6"/>
</dbReference>
<feature type="repeat" description="WD" evidence="3">
    <location>
        <begin position="331"/>
        <end position="372"/>
    </location>
</feature>
<feature type="repeat" description="WD" evidence="3">
    <location>
        <begin position="115"/>
        <end position="157"/>
    </location>
</feature>
<evidence type="ECO:0000313" key="4">
    <source>
        <dbReference type="EMBL" id="GAB1285162.1"/>
    </source>
</evidence>
<reference evidence="4 5" key="1">
    <citation type="submission" date="2024-08" db="EMBL/GenBank/DDBJ databases">
        <title>The draft genome of Apodemus speciosus.</title>
        <authorList>
            <person name="Nabeshima K."/>
            <person name="Suzuki S."/>
            <person name="Onuma M."/>
        </authorList>
    </citation>
    <scope>NUCLEOTIDE SEQUENCE [LARGE SCALE GENOMIC DNA]</scope>
    <source>
        <strain evidence="4">IB14-021</strain>
    </source>
</reference>
<proteinExistence type="predicted"/>
<dbReference type="InterPro" id="IPR036322">
    <property type="entry name" value="WD40_repeat_dom_sf"/>
</dbReference>
<dbReference type="CDD" id="cd00200">
    <property type="entry name" value="WD40"/>
    <property type="match status" value="1"/>
</dbReference>
<dbReference type="InterPro" id="IPR019775">
    <property type="entry name" value="WD40_repeat_CS"/>
</dbReference>
<name>A0ABQ0EDM2_APOSI</name>
<evidence type="ECO:0000313" key="5">
    <source>
        <dbReference type="Proteomes" id="UP001623349"/>
    </source>
</evidence>